<dbReference type="InterPro" id="IPR015915">
    <property type="entry name" value="Kelch-typ_b-propeller"/>
</dbReference>
<organism evidence="5 6">
    <name type="scientific">Owenia fusiformis</name>
    <name type="common">Polychaete worm</name>
    <dbReference type="NCBI Taxonomy" id="6347"/>
    <lineage>
        <taxon>Eukaryota</taxon>
        <taxon>Metazoa</taxon>
        <taxon>Spiralia</taxon>
        <taxon>Lophotrochozoa</taxon>
        <taxon>Annelida</taxon>
        <taxon>Polychaeta</taxon>
        <taxon>Sedentaria</taxon>
        <taxon>Canalipalpata</taxon>
        <taxon>Sabellida</taxon>
        <taxon>Oweniida</taxon>
        <taxon>Oweniidae</taxon>
        <taxon>Owenia</taxon>
    </lineage>
</organism>
<sequence>MEGMELHPILEKTTSPNTGLWYVLSALGNCPSMRVGLSASFIEGTDDHPGKIYIVGGANPSGPFNETYVLDFDTFSWDMLEAEGFKARYEHSAWTPTFNQNAIYVFGGAHQTGNLNDIQVLDTLSSKWLTETCSGSPPGGRTLKTTACVGDKFIVYSGGQSAADPVTDRQVHIYDSSKSQWTTPSVKGDPPKPRHGHVMVAIGNRVYIHGGMSGQSFYNDLHVFDLDKNAWLSIKQKKTAPSMRAAHGGVGVDTHMYIFGGMNKDGALDDMHMLDTKSFQWTSIELQGPPPACRLDFGMCKMSLKVPIATSRSNGDSATAQNQADGVLTSQFEDLHVSNSGDQETISDETTEQATSSATDGATAAAAVETRDFIFIIGGMDTEGNIFDDCLVYMIPK</sequence>
<evidence type="ECO:0000256" key="4">
    <source>
        <dbReference type="ARBA" id="ARBA00039295"/>
    </source>
</evidence>
<dbReference type="Pfam" id="PF24681">
    <property type="entry name" value="Kelch_KLHDC2_KLHL20_DRC7"/>
    <property type="match status" value="2"/>
</dbReference>
<dbReference type="Proteomes" id="UP000749559">
    <property type="component" value="Unassembled WGS sequence"/>
</dbReference>
<keyword evidence="2" id="KW-0677">Repeat</keyword>
<proteinExistence type="predicted"/>
<evidence type="ECO:0000256" key="2">
    <source>
        <dbReference type="ARBA" id="ARBA00022737"/>
    </source>
</evidence>
<evidence type="ECO:0000313" key="5">
    <source>
        <dbReference type="EMBL" id="CAH1785614.1"/>
    </source>
</evidence>
<dbReference type="PANTHER" id="PTHR46647">
    <property type="entry name" value="RAB9 EFFECTOR PROTEIN WITH KELCH MOTIFS"/>
    <property type="match status" value="1"/>
</dbReference>
<evidence type="ECO:0000256" key="3">
    <source>
        <dbReference type="ARBA" id="ARBA00037224"/>
    </source>
</evidence>
<comment type="caution">
    <text evidence="5">The sequence shown here is derived from an EMBL/GenBank/DDBJ whole genome shotgun (WGS) entry which is preliminary data.</text>
</comment>
<name>A0A8J1UZS4_OWEFU</name>
<dbReference type="PANTHER" id="PTHR46647:SF1">
    <property type="entry name" value="RAB9 EFFECTOR PROTEIN WITH KELCH MOTIFS"/>
    <property type="match status" value="1"/>
</dbReference>
<reference evidence="5" key="1">
    <citation type="submission" date="2022-03" db="EMBL/GenBank/DDBJ databases">
        <authorList>
            <person name="Martin C."/>
        </authorList>
    </citation>
    <scope>NUCLEOTIDE SEQUENCE</scope>
</reference>
<evidence type="ECO:0000256" key="1">
    <source>
        <dbReference type="ARBA" id="ARBA00022441"/>
    </source>
</evidence>
<dbReference type="EMBL" id="CAIIXF020000006">
    <property type="protein sequence ID" value="CAH1785614.1"/>
    <property type="molecule type" value="Genomic_DNA"/>
</dbReference>
<comment type="function">
    <text evidence="3">Rab9 effector required for endosome to trans-Golgi network (TGN) transport.</text>
</comment>
<evidence type="ECO:0000313" key="6">
    <source>
        <dbReference type="Proteomes" id="UP000749559"/>
    </source>
</evidence>
<keyword evidence="1" id="KW-0880">Kelch repeat</keyword>
<dbReference type="OrthoDB" id="10251809at2759"/>
<accession>A0A8J1UZS4</accession>
<dbReference type="SUPFAM" id="SSF117281">
    <property type="entry name" value="Kelch motif"/>
    <property type="match status" value="1"/>
</dbReference>
<protein>
    <recommendedName>
        <fullName evidence="4">Rab9 effector protein with kelch motifs</fullName>
    </recommendedName>
</protein>
<dbReference type="InterPro" id="IPR052124">
    <property type="entry name" value="Rab9_kelch_effector"/>
</dbReference>
<dbReference type="Gene3D" id="2.120.10.80">
    <property type="entry name" value="Kelch-type beta propeller"/>
    <property type="match status" value="2"/>
</dbReference>
<keyword evidence="6" id="KW-1185">Reference proteome</keyword>
<dbReference type="AlphaFoldDB" id="A0A8J1UZS4"/>
<gene>
    <name evidence="5" type="ORF">OFUS_LOCUS11642</name>
</gene>